<dbReference type="InterPro" id="IPR039634">
    <property type="entry name" value="Bul1-like"/>
</dbReference>
<sequence length="426" mass="46749">MDLVLTQRPGIRNHSLSLDIQVTPPGNQNQSSASTFASYATGENIEGVISITSQRDLGFDYLHIAFVGEESTTIPSCTPDKAQHRFLKLVQYIDDSSLPSPKVFKAGRKYEFSFSFEVPDYLPSSSCRHSANPLVKAAHLHPPPSCGDASIAGFGGKLRDDFAPAACKVIYSINAKLERLDPTFGALQMIEEKRLKVRIKPAVGDVPLPDLLPMDGLSNEYSLNHEQAIHCGSSKSKSPVIGRLAITLEQPDCFYHPLRDPISLISKAVRLFLVYSPSSSDSTIPPPQLKSLRAHITATTIYTTKLDSTAHPVPRKRDFFNRPVNFRDAELPLSSIPSSPQLRWTKDQTGSYTGTLLVPVTLPKDKSFIPTFHSCLITRVYSLGFQLTVQGASEPFRLKAPMQIAAERDPAVLPSYNASLGIVEMG</sequence>
<evidence type="ECO:0000313" key="2">
    <source>
        <dbReference type="Proteomes" id="UP000000560"/>
    </source>
</evidence>
<proteinExistence type="predicted"/>
<dbReference type="OrthoDB" id="2283785at2759"/>
<dbReference type="GO" id="GO:0030674">
    <property type="term" value="F:protein-macromolecule adaptor activity"/>
    <property type="evidence" value="ECO:0000318"/>
    <property type="project" value="GO_Central"/>
</dbReference>
<dbReference type="VEuPathDB" id="FungiDB:AN8222"/>
<dbReference type="KEGG" id="ani:ANIA_08222"/>
<accession>Q5AU08</accession>
<evidence type="ECO:0000313" key="1">
    <source>
        <dbReference type="EMBL" id="CBF74144.1"/>
    </source>
</evidence>
<evidence type="ECO:0008006" key="3">
    <source>
        <dbReference type="Google" id="ProtNLM"/>
    </source>
</evidence>
<dbReference type="STRING" id="227321.Q5AU08"/>
<dbReference type="Proteomes" id="UP000000560">
    <property type="component" value="Chromosome II"/>
</dbReference>
<dbReference type="GeneID" id="2869249"/>
<gene>
    <name evidence="1" type="ORF">ANIA_08222</name>
</gene>
<dbReference type="OMA" id="SWEHDDM"/>
<dbReference type="RefSeq" id="XP_681491.1">
    <property type="nucleotide sequence ID" value="XM_676399.1"/>
</dbReference>
<dbReference type="Gene3D" id="2.60.40.640">
    <property type="match status" value="1"/>
</dbReference>
<dbReference type="PANTHER" id="PTHR31904">
    <property type="entry name" value="BYPASS OF STOP CODON PROTEIN 5-RELATED"/>
    <property type="match status" value="1"/>
</dbReference>
<dbReference type="AlphaFoldDB" id="Q5AU08"/>
<reference evidence="2" key="2">
    <citation type="journal article" date="2009" name="Fungal Genet. Biol.">
        <title>The 2008 update of the Aspergillus nidulans genome annotation: a community effort.</title>
        <authorList>
            <person name="Wortman J.R."/>
            <person name="Gilsenan J.M."/>
            <person name="Joardar V."/>
            <person name="Deegan J."/>
            <person name="Clutterbuck J."/>
            <person name="Andersen M.R."/>
            <person name="Archer D."/>
            <person name="Bencina M."/>
            <person name="Braus G."/>
            <person name="Coutinho P."/>
            <person name="von Dohren H."/>
            <person name="Doonan J."/>
            <person name="Driessen A.J."/>
            <person name="Durek P."/>
            <person name="Espeso E."/>
            <person name="Fekete E."/>
            <person name="Flipphi M."/>
            <person name="Estrada C.G."/>
            <person name="Geysens S."/>
            <person name="Goldman G."/>
            <person name="de Groot P.W."/>
            <person name="Hansen K."/>
            <person name="Harris S.D."/>
            <person name="Heinekamp T."/>
            <person name="Helmstaedt K."/>
            <person name="Henrissat B."/>
            <person name="Hofmann G."/>
            <person name="Homan T."/>
            <person name="Horio T."/>
            <person name="Horiuchi H."/>
            <person name="James S."/>
            <person name="Jones M."/>
            <person name="Karaffa L."/>
            <person name="Karanyi Z."/>
            <person name="Kato M."/>
            <person name="Keller N."/>
            <person name="Kelly D.E."/>
            <person name="Kiel J.A."/>
            <person name="Kim J.M."/>
            <person name="van der Klei I.J."/>
            <person name="Klis F.M."/>
            <person name="Kovalchuk A."/>
            <person name="Krasevec N."/>
            <person name="Kubicek C.P."/>
            <person name="Liu B."/>
            <person name="Maccabe A."/>
            <person name="Meyer V."/>
            <person name="Mirabito P."/>
            <person name="Miskei M."/>
            <person name="Mos M."/>
            <person name="Mullins J."/>
            <person name="Nelson D.R."/>
            <person name="Nielsen J."/>
            <person name="Oakley B.R."/>
            <person name="Osmani S.A."/>
            <person name="Pakula T."/>
            <person name="Paszewski A."/>
            <person name="Paulsen I."/>
            <person name="Pilsyk S."/>
            <person name="Pocsi I."/>
            <person name="Punt P.J."/>
            <person name="Ram A.F."/>
            <person name="Ren Q."/>
            <person name="Robellet X."/>
            <person name="Robson G."/>
            <person name="Seiboth B."/>
            <person name="van Solingen P."/>
            <person name="Specht T."/>
            <person name="Sun J."/>
            <person name="Taheri-Talesh N."/>
            <person name="Takeshita N."/>
            <person name="Ussery D."/>
            <person name="vanKuyk P.A."/>
            <person name="Visser H."/>
            <person name="van de Vondervoort P.J."/>
            <person name="de Vries R.P."/>
            <person name="Walton J."/>
            <person name="Xiang X."/>
            <person name="Xiong Y."/>
            <person name="Zeng A.P."/>
            <person name="Brandt B.W."/>
            <person name="Cornell M.J."/>
            <person name="van den Hondel C.A."/>
            <person name="Visser J."/>
            <person name="Oliver S.G."/>
            <person name="Turner G."/>
        </authorList>
    </citation>
    <scope>GENOME REANNOTATION</scope>
    <source>
        <strain evidence="2">FGSC A4 / ATCC 38163 / CBS 112.46 / NRRL 194 / M139</strain>
    </source>
</reference>
<dbReference type="EMBL" id="BN001302">
    <property type="protein sequence ID" value="CBF74144.1"/>
    <property type="molecule type" value="Genomic_DNA"/>
</dbReference>
<reference evidence="2" key="1">
    <citation type="journal article" date="2005" name="Nature">
        <title>Sequencing of Aspergillus nidulans and comparative analysis with A. fumigatus and A. oryzae.</title>
        <authorList>
            <person name="Galagan J.E."/>
            <person name="Calvo S.E."/>
            <person name="Cuomo C."/>
            <person name="Ma L.J."/>
            <person name="Wortman J.R."/>
            <person name="Batzoglou S."/>
            <person name="Lee S.I."/>
            <person name="Basturkmen M."/>
            <person name="Spevak C.C."/>
            <person name="Clutterbuck J."/>
            <person name="Kapitonov V."/>
            <person name="Jurka J."/>
            <person name="Scazzocchio C."/>
            <person name="Farman M."/>
            <person name="Butler J."/>
            <person name="Purcell S."/>
            <person name="Harris S."/>
            <person name="Braus G.H."/>
            <person name="Draht O."/>
            <person name="Busch S."/>
            <person name="D'Enfert C."/>
            <person name="Bouchier C."/>
            <person name="Goldman G.H."/>
            <person name="Bell-Pedersen D."/>
            <person name="Griffiths-Jones S."/>
            <person name="Doonan J.H."/>
            <person name="Yu J."/>
            <person name="Vienken K."/>
            <person name="Pain A."/>
            <person name="Freitag M."/>
            <person name="Selker E.U."/>
            <person name="Archer D.B."/>
            <person name="Penalva M.A."/>
            <person name="Oakley B.R."/>
            <person name="Momany M."/>
            <person name="Tanaka T."/>
            <person name="Kumagai T."/>
            <person name="Asai K."/>
            <person name="Machida M."/>
            <person name="Nierman W.C."/>
            <person name="Denning D.W."/>
            <person name="Caddick M."/>
            <person name="Hynes M."/>
            <person name="Paoletti M."/>
            <person name="Fischer R."/>
            <person name="Miller B."/>
            <person name="Dyer P."/>
            <person name="Sachs M.S."/>
            <person name="Osmani S.A."/>
            <person name="Birren B.W."/>
        </authorList>
    </citation>
    <scope>NUCLEOTIDE SEQUENCE [LARGE SCALE GENOMIC DNA]</scope>
    <source>
        <strain evidence="2">FGSC A4 / ATCC 38163 / CBS 112.46 / NRRL 194 / M139</strain>
    </source>
</reference>
<dbReference type="InterPro" id="IPR014752">
    <property type="entry name" value="Arrestin-like_C"/>
</dbReference>
<dbReference type="eggNOG" id="ENOG502QSAC">
    <property type="taxonomic scope" value="Eukaryota"/>
</dbReference>
<dbReference type="GO" id="GO:0005886">
    <property type="term" value="C:plasma membrane"/>
    <property type="evidence" value="ECO:0000318"/>
    <property type="project" value="GO_Central"/>
</dbReference>
<name>Q5AU08_EMENI</name>
<protein>
    <recommendedName>
        <fullName evidence="3">Arrestin-like N-terminal domain-containing protein</fullName>
    </recommendedName>
</protein>
<accession>C8V7E2</accession>
<keyword evidence="2" id="KW-1185">Reference proteome</keyword>
<dbReference type="GO" id="GO:0005829">
    <property type="term" value="C:cytosol"/>
    <property type="evidence" value="ECO:0000318"/>
    <property type="project" value="GO_Central"/>
</dbReference>
<organism evidence="1 2">
    <name type="scientific">Emericella nidulans (strain FGSC A4 / ATCC 38163 / CBS 112.46 / NRRL 194 / M139)</name>
    <name type="common">Aspergillus nidulans</name>
    <dbReference type="NCBI Taxonomy" id="227321"/>
    <lineage>
        <taxon>Eukaryota</taxon>
        <taxon>Fungi</taxon>
        <taxon>Dikarya</taxon>
        <taxon>Ascomycota</taxon>
        <taxon>Pezizomycotina</taxon>
        <taxon>Eurotiomycetes</taxon>
        <taxon>Eurotiomycetidae</taxon>
        <taxon>Eurotiales</taxon>
        <taxon>Aspergillaceae</taxon>
        <taxon>Aspergillus</taxon>
        <taxon>Aspergillus subgen. Nidulantes</taxon>
    </lineage>
</organism>
<dbReference type="PANTHER" id="PTHR31904:SF1">
    <property type="entry name" value="BYPASS OF STOP CODON PROTEIN 5-RELATED"/>
    <property type="match status" value="1"/>
</dbReference>
<dbReference type="GO" id="GO:0005737">
    <property type="term" value="C:cytoplasm"/>
    <property type="evidence" value="ECO:0000318"/>
    <property type="project" value="GO_Central"/>
</dbReference>
<dbReference type="GO" id="GO:0031625">
    <property type="term" value="F:ubiquitin protein ligase binding"/>
    <property type="evidence" value="ECO:0000318"/>
    <property type="project" value="GO_Central"/>
</dbReference>
<dbReference type="GO" id="GO:0070086">
    <property type="term" value="P:ubiquitin-dependent endocytosis"/>
    <property type="evidence" value="ECO:0000318"/>
    <property type="project" value="GO_Central"/>
</dbReference>
<dbReference type="HOGENOM" id="CLU_032323_0_0_1"/>
<dbReference type="InParanoid" id="Q5AU08"/>